<protein>
    <submittedName>
        <fullName evidence="2">Esterase</fullName>
    </submittedName>
</protein>
<dbReference type="Pfam" id="PF00756">
    <property type="entry name" value="Esterase"/>
    <property type="match status" value="1"/>
</dbReference>
<dbReference type="InterPro" id="IPR000801">
    <property type="entry name" value="Esterase-like"/>
</dbReference>
<dbReference type="PANTHER" id="PTHR48098">
    <property type="entry name" value="ENTEROCHELIN ESTERASE-RELATED"/>
    <property type="match status" value="1"/>
</dbReference>
<keyword evidence="3" id="KW-1185">Reference proteome</keyword>
<dbReference type="AlphaFoldDB" id="A0A363NVX5"/>
<evidence type="ECO:0000313" key="3">
    <source>
        <dbReference type="Proteomes" id="UP000250831"/>
    </source>
</evidence>
<dbReference type="InterPro" id="IPR029058">
    <property type="entry name" value="AB_hydrolase_fold"/>
</dbReference>
<name>A0A363NVX5_9SPHI</name>
<feature type="chain" id="PRO_5017017090" evidence="1">
    <location>
        <begin position="19"/>
        <end position="272"/>
    </location>
</feature>
<organism evidence="2 3">
    <name type="scientific">Sphingobacterium athyrii</name>
    <dbReference type="NCBI Taxonomy" id="2152717"/>
    <lineage>
        <taxon>Bacteria</taxon>
        <taxon>Pseudomonadati</taxon>
        <taxon>Bacteroidota</taxon>
        <taxon>Sphingobacteriia</taxon>
        <taxon>Sphingobacteriales</taxon>
        <taxon>Sphingobacteriaceae</taxon>
        <taxon>Sphingobacterium</taxon>
    </lineage>
</organism>
<dbReference type="GO" id="GO:0016747">
    <property type="term" value="F:acyltransferase activity, transferring groups other than amino-acyl groups"/>
    <property type="evidence" value="ECO:0007669"/>
    <property type="project" value="TreeGrafter"/>
</dbReference>
<dbReference type="SUPFAM" id="SSF53474">
    <property type="entry name" value="alpha/beta-Hydrolases"/>
    <property type="match status" value="1"/>
</dbReference>
<comment type="caution">
    <text evidence="2">The sequence shown here is derived from an EMBL/GenBank/DDBJ whole genome shotgun (WGS) entry which is preliminary data.</text>
</comment>
<dbReference type="Proteomes" id="UP000250831">
    <property type="component" value="Unassembled WGS sequence"/>
</dbReference>
<proteinExistence type="predicted"/>
<reference evidence="2 3" key="1">
    <citation type="submission" date="2018-04" db="EMBL/GenBank/DDBJ databases">
        <title>Sphingobacterium sp. M46 Genome.</title>
        <authorList>
            <person name="Cheng J."/>
            <person name="Li Y."/>
        </authorList>
    </citation>
    <scope>NUCLEOTIDE SEQUENCE [LARGE SCALE GENOMIC DNA]</scope>
    <source>
        <strain evidence="2 3">M46</strain>
    </source>
</reference>
<evidence type="ECO:0000256" key="1">
    <source>
        <dbReference type="SAM" id="SignalP"/>
    </source>
</evidence>
<accession>A0A363NVX5</accession>
<dbReference type="InterPro" id="IPR050583">
    <property type="entry name" value="Mycobacterial_A85_antigen"/>
</dbReference>
<gene>
    <name evidence="2" type="ORF">DCO56_08265</name>
</gene>
<sequence>MKIGITFLLLALYFSVSAQHNIHRKVYSAKMHKNVDVIIVTPDIQKGVRYKTVYILHGYSGNPTRTIEQDIPNLSQKAIEFQTIYIIPDGNYNSWYVDSPLDAQLQYSTFIGDELIRYIDLNFPTQKNRNARGLLGWSMGGYGALHIGVAYPKVFSIIGSSCGAIDFNRFGKGYQGYQVDKVLGELKDLSPSFRIYNNVDKMIHNEQRYILDCGTEDVQMLEMNRSLHQQLTDKNIEHLYIESPGGHDTAYWNKSLVNQLVLFQNYFGHERL</sequence>
<dbReference type="Gene3D" id="3.40.50.1820">
    <property type="entry name" value="alpha/beta hydrolase"/>
    <property type="match status" value="1"/>
</dbReference>
<dbReference type="RefSeq" id="WP_108633271.1">
    <property type="nucleotide sequence ID" value="NZ_QCXX01000002.1"/>
</dbReference>
<dbReference type="EMBL" id="QCXX01000002">
    <property type="protein sequence ID" value="PUV24939.1"/>
    <property type="molecule type" value="Genomic_DNA"/>
</dbReference>
<dbReference type="PANTHER" id="PTHR48098:SF1">
    <property type="entry name" value="DIACYLGLYCEROL ACYLTRANSFERASE_MYCOLYLTRANSFERASE AG85A"/>
    <property type="match status" value="1"/>
</dbReference>
<evidence type="ECO:0000313" key="2">
    <source>
        <dbReference type="EMBL" id="PUV24939.1"/>
    </source>
</evidence>
<feature type="signal peptide" evidence="1">
    <location>
        <begin position="1"/>
        <end position="18"/>
    </location>
</feature>
<dbReference type="OrthoDB" id="9803578at2"/>
<keyword evidence="1" id="KW-0732">Signal</keyword>